<dbReference type="Proteomes" id="UP000298588">
    <property type="component" value="Chromosome"/>
</dbReference>
<proteinExistence type="predicted"/>
<accession>A0A4D7QE16</accession>
<organism evidence="1 2">
    <name type="scientific">Phreatobacter aquaticus</name>
    <dbReference type="NCBI Taxonomy" id="2570229"/>
    <lineage>
        <taxon>Bacteria</taxon>
        <taxon>Pseudomonadati</taxon>
        <taxon>Pseudomonadota</taxon>
        <taxon>Alphaproteobacteria</taxon>
        <taxon>Hyphomicrobiales</taxon>
        <taxon>Phreatobacteraceae</taxon>
        <taxon>Phreatobacter</taxon>
    </lineage>
</organism>
<evidence type="ECO:0000313" key="1">
    <source>
        <dbReference type="EMBL" id="QCK84721.1"/>
    </source>
</evidence>
<dbReference type="EMBL" id="CP039865">
    <property type="protein sequence ID" value="QCK84721.1"/>
    <property type="molecule type" value="Genomic_DNA"/>
</dbReference>
<dbReference type="Pfam" id="PF06226">
    <property type="entry name" value="DUF1007"/>
    <property type="match status" value="1"/>
</dbReference>
<dbReference type="AlphaFoldDB" id="A0A4D7QE16"/>
<dbReference type="KEGG" id="paqt:E8L99_02435"/>
<sequence>MHSAAPAAERLAGGVAILLQGRGGTPRHQGQSGLRLLTFRCDGIAAGHGARHSPYLGRVQRLCLALHCRGHPVPRFQPITLALAALATVLWWQPVSAHPHVTVETEAHLVFDAQGQVVGLEHAWTFDEMYSSFALQGLDTNRDGQYSREELAELTKINVENLAQQKFFTVMRHERRFVSFGTPRDAWGEVKDGKLVLHFTAPIATPFKGAGRPMTVEIYDPDFFVAFTPAEGEPMRLVSAPAECRIDYTAPRGGAANPGTLSESFFQSLNSSANFGQQFAGKFTVLCP</sequence>
<dbReference type="InterPro" id="IPR010412">
    <property type="entry name" value="DUF1007"/>
</dbReference>
<keyword evidence="2" id="KW-1185">Reference proteome</keyword>
<reference evidence="1 2" key="1">
    <citation type="submission" date="2019-04" db="EMBL/GenBank/DDBJ databases">
        <title>Phreatobacter aquaticus sp. nov.</title>
        <authorList>
            <person name="Choi A."/>
            <person name="Baek K."/>
        </authorList>
    </citation>
    <scope>NUCLEOTIDE SEQUENCE [LARGE SCALE GENOMIC DNA]</scope>
    <source>
        <strain evidence="1 2">NMCR1094</strain>
    </source>
</reference>
<protein>
    <submittedName>
        <fullName evidence="1">DUF1007 family protein</fullName>
    </submittedName>
</protein>
<dbReference type="OrthoDB" id="1679673at2"/>
<name>A0A4D7QE16_9HYPH</name>
<evidence type="ECO:0000313" key="2">
    <source>
        <dbReference type="Proteomes" id="UP000298588"/>
    </source>
</evidence>
<gene>
    <name evidence="1" type="ORF">E8L99_02435</name>
</gene>